<keyword evidence="2" id="KW-1185">Reference proteome</keyword>
<dbReference type="EMBL" id="KZ825352">
    <property type="protein sequence ID" value="RAH44539.1"/>
    <property type="molecule type" value="Genomic_DNA"/>
</dbReference>
<accession>A0ACD1G5V9</accession>
<reference evidence="1" key="1">
    <citation type="submission" date="2018-02" db="EMBL/GenBank/DDBJ databases">
        <title>The genomes of Aspergillus section Nigri reveals drivers in fungal speciation.</title>
        <authorList>
            <consortium name="DOE Joint Genome Institute"/>
            <person name="Vesth T.C."/>
            <person name="Nybo J."/>
            <person name="Theobald S."/>
            <person name="Brandl J."/>
            <person name="Frisvad J.C."/>
            <person name="Nielsen K.F."/>
            <person name="Lyhne E.K."/>
            <person name="Kogle M.E."/>
            <person name="Kuo A."/>
            <person name="Riley R."/>
            <person name="Clum A."/>
            <person name="Nolan M."/>
            <person name="Lipzen A."/>
            <person name="Salamov A."/>
            <person name="Henrissat B."/>
            <person name="Wiebenga A."/>
            <person name="De vries R.P."/>
            <person name="Grigoriev I.V."/>
            <person name="Mortensen U.H."/>
            <person name="Andersen M.R."/>
            <person name="Baker S.E."/>
        </authorList>
    </citation>
    <scope>NUCLEOTIDE SEQUENCE</scope>
    <source>
        <strain evidence="1">CBS 621.78</strain>
    </source>
</reference>
<sequence>MATNNLSISFEDYLQLEKCAFNWGDSYDAKDWDRLRAIIAPTLRIDYRLVMDDRWFWPEMQADDFLAMVSSEGFLGDPCVKTQHLLGAHWWERVSETEVIGHHQLRAAHLRYTDATRSTVSKRGHGHATNTHYYRKVDGQWKFAGIRPLVRWNEWDFEHIFRGLEFPDETATTTSSSGEDKQQKQKLQFKALPAPEVGDVVEEEAV</sequence>
<evidence type="ECO:0000313" key="1">
    <source>
        <dbReference type="EMBL" id="RAH44539.1"/>
    </source>
</evidence>
<organism evidence="1 2">
    <name type="scientific">Aspergillus brunneoviolaceus CBS 621.78</name>
    <dbReference type="NCBI Taxonomy" id="1450534"/>
    <lineage>
        <taxon>Eukaryota</taxon>
        <taxon>Fungi</taxon>
        <taxon>Dikarya</taxon>
        <taxon>Ascomycota</taxon>
        <taxon>Pezizomycotina</taxon>
        <taxon>Eurotiomycetes</taxon>
        <taxon>Eurotiomycetidae</taxon>
        <taxon>Eurotiales</taxon>
        <taxon>Aspergillaceae</taxon>
        <taxon>Aspergillus</taxon>
        <taxon>Aspergillus subgen. Circumdati</taxon>
    </lineage>
</organism>
<name>A0ACD1G5V9_9EURO</name>
<proteinExistence type="predicted"/>
<evidence type="ECO:0000313" key="2">
    <source>
        <dbReference type="Proteomes" id="UP000249057"/>
    </source>
</evidence>
<protein>
    <submittedName>
        <fullName evidence="1">Uncharacterized protein</fullName>
    </submittedName>
</protein>
<dbReference type="Proteomes" id="UP000249057">
    <property type="component" value="Unassembled WGS sequence"/>
</dbReference>
<gene>
    <name evidence="1" type="ORF">BO95DRAFT_464783</name>
</gene>